<dbReference type="Pfam" id="PF06808">
    <property type="entry name" value="DctM"/>
    <property type="match status" value="1"/>
</dbReference>
<reference evidence="4 5" key="1">
    <citation type="submission" date="2011-02" db="EMBL/GenBank/DDBJ databases">
        <authorList>
            <person name="Muzny D."/>
            <person name="Qin X."/>
            <person name="Deng J."/>
            <person name="Jiang H."/>
            <person name="Liu Y."/>
            <person name="Qu J."/>
            <person name="Song X.-Z."/>
            <person name="Zhang L."/>
            <person name="Thornton R."/>
            <person name="Coyle M."/>
            <person name="Francisco L."/>
            <person name="Jackson L."/>
            <person name="Javaid M."/>
            <person name="Korchina V."/>
            <person name="Kovar C."/>
            <person name="Mata R."/>
            <person name="Mathew T."/>
            <person name="Ngo R."/>
            <person name="Nguyen L."/>
            <person name="Nguyen N."/>
            <person name="Okwuonu G."/>
            <person name="Ongeri F."/>
            <person name="Pham C."/>
            <person name="Simmons D."/>
            <person name="Wilczek-Boney K."/>
            <person name="Hale W."/>
            <person name="Jakkamsetti A."/>
            <person name="Pham P."/>
            <person name="Ruth R."/>
            <person name="San Lucas F."/>
            <person name="Warren J."/>
            <person name="Zhang J."/>
            <person name="Zhao Z."/>
            <person name="Zhou C."/>
            <person name="Zhu D."/>
            <person name="Lee S."/>
            <person name="Bess C."/>
            <person name="Blankenburg K."/>
            <person name="Forbes L."/>
            <person name="Fu Q."/>
            <person name="Gubbala S."/>
            <person name="Hirani K."/>
            <person name="Jayaseelan J.C."/>
            <person name="Lara F."/>
            <person name="Munidasa M."/>
            <person name="Palculict T."/>
            <person name="Patil S."/>
            <person name="Pu L.-L."/>
            <person name="Saada N."/>
            <person name="Tang L."/>
            <person name="Weissenberger G."/>
            <person name="Zhu Y."/>
            <person name="Hemphill L."/>
            <person name="Shang Y."/>
            <person name="Youmans B."/>
            <person name="Ayvaz T."/>
            <person name="Ross M."/>
            <person name="Santibanez J."/>
            <person name="Aqrawi P."/>
            <person name="Gross S."/>
            <person name="Joshi V."/>
            <person name="Fowler G."/>
            <person name="Nazareth L."/>
            <person name="Reid J."/>
            <person name="Worley K."/>
            <person name="Petrosino J."/>
            <person name="Highlander S."/>
            <person name="Gibbs R."/>
        </authorList>
    </citation>
    <scope>NUCLEOTIDE SEQUENCE [LARGE SCALE GENOMIC DNA]</scope>
    <source>
        <strain evidence="4 5">DSM 19965</strain>
    </source>
</reference>
<protein>
    <submittedName>
        <fullName evidence="4">TRAP transporter</fullName>
    </submittedName>
</protein>
<dbReference type="HOGENOM" id="CLU_007041_3_1_9"/>
<feature type="transmembrane region" description="Helical" evidence="2">
    <location>
        <begin position="512"/>
        <end position="534"/>
    </location>
</feature>
<feature type="transmembrane region" description="Helical" evidence="2">
    <location>
        <begin position="113"/>
        <end position="133"/>
    </location>
</feature>
<dbReference type="EMBL" id="AFBB01000017">
    <property type="protein sequence ID" value="EGF13544.1"/>
    <property type="molecule type" value="Genomic_DNA"/>
</dbReference>
<name>F2BXG9_9FIRM</name>
<evidence type="ECO:0000256" key="2">
    <source>
        <dbReference type="SAM" id="Phobius"/>
    </source>
</evidence>
<evidence type="ECO:0000256" key="1">
    <source>
        <dbReference type="SAM" id="Coils"/>
    </source>
</evidence>
<feature type="transmembrane region" description="Helical" evidence="2">
    <location>
        <begin position="213"/>
        <end position="236"/>
    </location>
</feature>
<evidence type="ECO:0000313" key="5">
    <source>
        <dbReference type="Proteomes" id="UP000003503"/>
    </source>
</evidence>
<feature type="transmembrane region" description="Helical" evidence="2">
    <location>
        <begin position="595"/>
        <end position="616"/>
    </location>
</feature>
<keyword evidence="1" id="KW-0175">Coiled coil</keyword>
<feature type="transmembrane region" description="Helical" evidence="2">
    <location>
        <begin position="167"/>
        <end position="185"/>
    </location>
</feature>
<dbReference type="STRING" id="888062.HMPREF9083_0861"/>
<keyword evidence="5" id="KW-1185">Reference proteome</keyword>
<dbReference type="AlphaFoldDB" id="F2BXG9"/>
<dbReference type="PANTHER" id="PTHR43849:SF2">
    <property type="entry name" value="BLL3936 PROTEIN"/>
    <property type="match status" value="1"/>
</dbReference>
<evidence type="ECO:0000259" key="3">
    <source>
        <dbReference type="Pfam" id="PF06808"/>
    </source>
</evidence>
<organism evidence="4 5">
    <name type="scientific">Dialister micraerophilus DSM 19965</name>
    <dbReference type="NCBI Taxonomy" id="888062"/>
    <lineage>
        <taxon>Bacteria</taxon>
        <taxon>Bacillati</taxon>
        <taxon>Bacillota</taxon>
        <taxon>Negativicutes</taxon>
        <taxon>Veillonellales</taxon>
        <taxon>Veillonellaceae</taxon>
        <taxon>Dialister</taxon>
    </lineage>
</organism>
<feature type="transmembrane region" description="Helical" evidence="2">
    <location>
        <begin position="83"/>
        <end position="101"/>
    </location>
</feature>
<accession>F2BXG9</accession>
<feature type="transmembrane region" description="Helical" evidence="2">
    <location>
        <begin position="628"/>
        <end position="661"/>
    </location>
</feature>
<dbReference type="PANTHER" id="PTHR43849">
    <property type="entry name" value="BLL3936 PROTEIN"/>
    <property type="match status" value="1"/>
</dbReference>
<feature type="coiled-coil region" evidence="1">
    <location>
        <begin position="12"/>
        <end position="46"/>
    </location>
</feature>
<feature type="transmembrane region" description="Helical" evidence="2">
    <location>
        <begin position="444"/>
        <end position="462"/>
    </location>
</feature>
<dbReference type="InterPro" id="IPR010656">
    <property type="entry name" value="DctM"/>
</dbReference>
<feature type="transmembrane region" description="Helical" evidence="2">
    <location>
        <begin position="569"/>
        <end position="589"/>
    </location>
</feature>
<dbReference type="Proteomes" id="UP000003503">
    <property type="component" value="Unassembled WGS sequence"/>
</dbReference>
<keyword evidence="2" id="KW-1133">Transmembrane helix</keyword>
<feature type="transmembrane region" description="Helical" evidence="2">
    <location>
        <begin position="343"/>
        <end position="360"/>
    </location>
</feature>
<keyword evidence="2" id="KW-0812">Transmembrane</keyword>
<feature type="transmembrane region" description="Helical" evidence="2">
    <location>
        <begin position="139"/>
        <end position="160"/>
    </location>
</feature>
<feature type="domain" description="TRAP C4-dicarboxylate transport system permease DctM subunit" evidence="3">
    <location>
        <begin position="155"/>
        <end position="590"/>
    </location>
</feature>
<feature type="transmembrane region" description="Helical" evidence="2">
    <location>
        <begin position="55"/>
        <end position="77"/>
    </location>
</feature>
<keyword evidence="2" id="KW-0472">Membrane</keyword>
<dbReference type="NCBIfam" id="TIGR02123">
    <property type="entry name" value="TRAP_fused"/>
    <property type="match status" value="1"/>
</dbReference>
<dbReference type="InterPro" id="IPR011853">
    <property type="entry name" value="TRAP_DctM-Dct_fused"/>
</dbReference>
<feature type="transmembrane region" description="Helical" evidence="2">
    <location>
        <begin position="482"/>
        <end position="500"/>
    </location>
</feature>
<comment type="caution">
    <text evidence="4">The sequence shown here is derived from an EMBL/GenBank/DDBJ whole genome shotgun (WGS) entry which is preliminary data.</text>
</comment>
<evidence type="ECO:0000313" key="4">
    <source>
        <dbReference type="EMBL" id="EGF13544.1"/>
    </source>
</evidence>
<feature type="transmembrane region" description="Helical" evidence="2">
    <location>
        <begin position="381"/>
        <end position="402"/>
    </location>
</feature>
<dbReference type="eggNOG" id="COG4666">
    <property type="taxonomic scope" value="Bacteria"/>
</dbReference>
<feature type="transmembrane region" description="Helical" evidence="2">
    <location>
        <begin position="540"/>
        <end position="557"/>
    </location>
</feature>
<sequence length="667" mass="70480">MSYRCTKFVFYNDKELNQLADLDTNAKKINKKGKDLQETLKELDKESNFAEYSGIWAKLIALICIVFSLFQIYTGLFGVLDAMIQRCIHLSFGIALVFLLNPTKRSWVKKGRIHLLDLGLAILSVVPSCYILVQYKSLILRAGTVTPLDAVMGVLGLVMVIEAARRIVGMPIVCVVLAFMAYGFLGPYMPGALAHRGLTINQMVGHLFFTTEGVFGIPMGVSSTFIFLFILFGAYLEKTGLGKFFIDIANAIAGWASGGPAKVAVLSSALEGTISGSSVANVVGSGAFTIPMMKKLGYEKNFAGAVEAAASTGGQIMPPIMGAAAFLMAEFVGIPYMEVVKAAIVPAILYFIGVFLGVHFEAKRNNLKGTPRSQLPSFGKIMKEQGHLAIPLVVIIGLLSSGYTPMKAALWGIFISIGTAMLRANTRMKMSDIIGGLVQGARGCLGVLIACAAAGIIIGIVTKTGVGLKMASTLVQLASGNFLLLLICTMLTSLILGMGVPTTANYVITSTIVAPALVGAGVPILAAHMFVFYFGIIADITPPVALAAYAGSAIAGGNPMKTAVNASKLGIAAFIIPYVFVFSPVLLGINATITGMIFSTLTALIGMAGLSGAMIGQFADKCKAWERIVLTIGGLCLIDPKLMTDVAGIALLAIVGIIQYMRKKKAE</sequence>
<proteinExistence type="predicted"/>
<gene>
    <name evidence="4" type="ORF">HMPREF9083_0861</name>
</gene>